<dbReference type="SUPFAM" id="SSF54928">
    <property type="entry name" value="RNA-binding domain, RBD"/>
    <property type="match status" value="1"/>
</dbReference>
<dbReference type="Proteomes" id="UP000034837">
    <property type="component" value="Unassembled WGS sequence"/>
</dbReference>
<keyword evidence="1" id="KW-0694">RNA-binding</keyword>
<organism evidence="3 4">
    <name type="scientific">Candidatus Magasanikbacteria bacterium GW2011_GWA2_42_32</name>
    <dbReference type="NCBI Taxonomy" id="1619039"/>
    <lineage>
        <taxon>Bacteria</taxon>
        <taxon>Candidatus Magasanikiibacteriota</taxon>
    </lineage>
</organism>
<dbReference type="EMBL" id="LCDO01000001">
    <property type="protein sequence ID" value="KKS57569.1"/>
    <property type="molecule type" value="Genomic_DNA"/>
</dbReference>
<evidence type="ECO:0000313" key="4">
    <source>
        <dbReference type="Proteomes" id="UP000034837"/>
    </source>
</evidence>
<dbReference type="AlphaFoldDB" id="A0A0G1A9A4"/>
<dbReference type="CDD" id="cd21608">
    <property type="entry name" value="RRM2_NsCP33_like"/>
    <property type="match status" value="1"/>
</dbReference>
<evidence type="ECO:0000259" key="2">
    <source>
        <dbReference type="PROSITE" id="PS50102"/>
    </source>
</evidence>
<dbReference type="GO" id="GO:0003723">
    <property type="term" value="F:RNA binding"/>
    <property type="evidence" value="ECO:0007669"/>
    <property type="project" value="UniProtKB-KW"/>
</dbReference>
<feature type="domain" description="RRM" evidence="2">
    <location>
        <begin position="3"/>
        <end position="81"/>
    </location>
</feature>
<dbReference type="InterPro" id="IPR052462">
    <property type="entry name" value="SLIRP/GR-RBP-like"/>
</dbReference>
<dbReference type="InterPro" id="IPR035979">
    <property type="entry name" value="RBD_domain_sf"/>
</dbReference>
<dbReference type="PANTHER" id="PTHR48027">
    <property type="entry name" value="HETEROGENEOUS NUCLEAR RIBONUCLEOPROTEIN 87F-RELATED"/>
    <property type="match status" value="1"/>
</dbReference>
<evidence type="ECO:0000256" key="1">
    <source>
        <dbReference type="ARBA" id="ARBA00022884"/>
    </source>
</evidence>
<name>A0A0G1A9A4_9BACT</name>
<comment type="caution">
    <text evidence="3">The sequence shown here is derived from an EMBL/GenBank/DDBJ whole genome shotgun (WGS) entry which is preliminary data.</text>
</comment>
<accession>A0A0G1A9A4</accession>
<dbReference type="Pfam" id="PF00076">
    <property type="entry name" value="RRM_1"/>
    <property type="match status" value="1"/>
</dbReference>
<reference evidence="3 4" key="1">
    <citation type="journal article" date="2015" name="Nature">
        <title>rRNA introns, odd ribosomes, and small enigmatic genomes across a large radiation of phyla.</title>
        <authorList>
            <person name="Brown C.T."/>
            <person name="Hug L.A."/>
            <person name="Thomas B.C."/>
            <person name="Sharon I."/>
            <person name="Castelle C.J."/>
            <person name="Singh A."/>
            <person name="Wilkins M.J."/>
            <person name="Williams K.H."/>
            <person name="Banfield J.F."/>
        </authorList>
    </citation>
    <scope>NUCLEOTIDE SEQUENCE [LARGE SCALE GENOMIC DNA]</scope>
</reference>
<protein>
    <submittedName>
        <fullName evidence="3">Glycine-rich RNA-binding protein 8</fullName>
    </submittedName>
</protein>
<dbReference type="SMART" id="SM00360">
    <property type="entry name" value="RRM"/>
    <property type="match status" value="1"/>
</dbReference>
<gene>
    <name evidence="3" type="ORF">UV20_C0001G0209</name>
</gene>
<dbReference type="PROSITE" id="PS50102">
    <property type="entry name" value="RRM"/>
    <property type="match status" value="1"/>
</dbReference>
<dbReference type="Gene3D" id="3.30.70.330">
    <property type="match status" value="1"/>
</dbReference>
<proteinExistence type="predicted"/>
<dbReference type="InterPro" id="IPR000504">
    <property type="entry name" value="RRM_dom"/>
</dbReference>
<dbReference type="InterPro" id="IPR012677">
    <property type="entry name" value="Nucleotide-bd_a/b_plait_sf"/>
</dbReference>
<evidence type="ECO:0000313" key="3">
    <source>
        <dbReference type="EMBL" id="KKS57569.1"/>
    </source>
</evidence>
<dbReference type="InterPro" id="IPR048289">
    <property type="entry name" value="RRM2_NsCP33-like"/>
</dbReference>
<sequence length="91" mass="9832">MAKKLYVGNMSYSTTVDSLKQAFSQAGTVANATIITDKFSGRSKGFGFVEFENDAEADNAVAMFNGKELDGRTLTVNEARPLQPRAPHGSR</sequence>